<reference evidence="5" key="1">
    <citation type="submission" date="2020-05" db="EMBL/GenBank/DDBJ databases">
        <authorList>
            <person name="Chiriac C."/>
            <person name="Salcher M."/>
            <person name="Ghai R."/>
            <person name="Kavagutti S V."/>
        </authorList>
    </citation>
    <scope>NUCLEOTIDE SEQUENCE</scope>
</reference>
<dbReference type="InterPro" id="IPR000524">
    <property type="entry name" value="Tscrpt_reg_HTH_GntR"/>
</dbReference>
<sequence>MADGTADGRGARPSRRVSDVLHDRLRAQVLSGDLAAGDPLPSERTLAETHGVNRHAVREALKRLEQAGLVRISHGGATRVQDWREHGGLDLLLDLVRDAGAGDGSGPPAEVVRSVLELRALIGVDAVRRFAERAGDDERAHVADLVEAVARRVDRGTAADVAVAYEELWRAVVAGAGNVAYRLMLNSLNVAVAAFPDLAAALAPDDADVLRELGAAIADGDPERAGAIVAAQLHGDVPTG</sequence>
<keyword evidence="3" id="KW-0804">Transcription</keyword>
<dbReference type="SUPFAM" id="SSF46785">
    <property type="entry name" value="Winged helix' DNA-binding domain"/>
    <property type="match status" value="1"/>
</dbReference>
<dbReference type="InterPro" id="IPR011711">
    <property type="entry name" value="GntR_C"/>
</dbReference>
<dbReference type="EMBL" id="CAFBMK010000214">
    <property type="protein sequence ID" value="CAB4937634.1"/>
    <property type="molecule type" value="Genomic_DNA"/>
</dbReference>
<dbReference type="PRINTS" id="PR00035">
    <property type="entry name" value="HTHGNTR"/>
</dbReference>
<proteinExistence type="predicted"/>
<dbReference type="Pfam" id="PF00392">
    <property type="entry name" value="GntR"/>
    <property type="match status" value="1"/>
</dbReference>
<dbReference type="InterPro" id="IPR036390">
    <property type="entry name" value="WH_DNA-bd_sf"/>
</dbReference>
<evidence type="ECO:0000313" key="5">
    <source>
        <dbReference type="EMBL" id="CAB4937634.1"/>
    </source>
</evidence>
<keyword evidence="1" id="KW-0805">Transcription regulation</keyword>
<dbReference type="InterPro" id="IPR036388">
    <property type="entry name" value="WH-like_DNA-bd_sf"/>
</dbReference>
<dbReference type="InterPro" id="IPR008920">
    <property type="entry name" value="TF_FadR/GntR_C"/>
</dbReference>
<accession>A0A6J7J4Y3</accession>
<dbReference type="SUPFAM" id="SSF48008">
    <property type="entry name" value="GntR ligand-binding domain-like"/>
    <property type="match status" value="1"/>
</dbReference>
<dbReference type="Gene3D" id="1.10.10.10">
    <property type="entry name" value="Winged helix-like DNA-binding domain superfamily/Winged helix DNA-binding domain"/>
    <property type="match status" value="1"/>
</dbReference>
<dbReference type="GO" id="GO:0003700">
    <property type="term" value="F:DNA-binding transcription factor activity"/>
    <property type="evidence" value="ECO:0007669"/>
    <property type="project" value="InterPro"/>
</dbReference>
<dbReference type="Pfam" id="PF07729">
    <property type="entry name" value="FCD"/>
    <property type="match status" value="1"/>
</dbReference>
<dbReference type="Gene3D" id="1.20.120.530">
    <property type="entry name" value="GntR ligand-binding domain-like"/>
    <property type="match status" value="1"/>
</dbReference>
<evidence type="ECO:0000259" key="4">
    <source>
        <dbReference type="PROSITE" id="PS50949"/>
    </source>
</evidence>
<dbReference type="CDD" id="cd07377">
    <property type="entry name" value="WHTH_GntR"/>
    <property type="match status" value="1"/>
</dbReference>
<protein>
    <submittedName>
        <fullName evidence="5">Unannotated protein</fullName>
    </submittedName>
</protein>
<gene>
    <name evidence="5" type="ORF">UFOPK3564_02745</name>
</gene>
<organism evidence="5">
    <name type="scientific">freshwater metagenome</name>
    <dbReference type="NCBI Taxonomy" id="449393"/>
    <lineage>
        <taxon>unclassified sequences</taxon>
        <taxon>metagenomes</taxon>
        <taxon>ecological metagenomes</taxon>
    </lineage>
</organism>
<name>A0A6J7J4Y3_9ZZZZ</name>
<dbReference type="PANTHER" id="PTHR43537:SF24">
    <property type="entry name" value="GLUCONATE OPERON TRANSCRIPTIONAL REPRESSOR"/>
    <property type="match status" value="1"/>
</dbReference>
<evidence type="ECO:0000256" key="2">
    <source>
        <dbReference type="ARBA" id="ARBA00023125"/>
    </source>
</evidence>
<dbReference type="AlphaFoldDB" id="A0A6J7J4Y3"/>
<evidence type="ECO:0000256" key="1">
    <source>
        <dbReference type="ARBA" id="ARBA00023015"/>
    </source>
</evidence>
<dbReference type="PANTHER" id="PTHR43537">
    <property type="entry name" value="TRANSCRIPTIONAL REGULATOR, GNTR FAMILY"/>
    <property type="match status" value="1"/>
</dbReference>
<feature type="domain" description="HTH gntR-type" evidence="4">
    <location>
        <begin position="15"/>
        <end position="83"/>
    </location>
</feature>
<evidence type="ECO:0000256" key="3">
    <source>
        <dbReference type="ARBA" id="ARBA00023163"/>
    </source>
</evidence>
<dbReference type="SMART" id="SM00895">
    <property type="entry name" value="FCD"/>
    <property type="match status" value="1"/>
</dbReference>
<dbReference type="PROSITE" id="PS50949">
    <property type="entry name" value="HTH_GNTR"/>
    <property type="match status" value="1"/>
</dbReference>
<keyword evidence="2" id="KW-0238">DNA-binding</keyword>
<dbReference type="GO" id="GO:0003677">
    <property type="term" value="F:DNA binding"/>
    <property type="evidence" value="ECO:0007669"/>
    <property type="project" value="UniProtKB-KW"/>
</dbReference>
<dbReference type="SMART" id="SM00345">
    <property type="entry name" value="HTH_GNTR"/>
    <property type="match status" value="1"/>
</dbReference>